<dbReference type="InterPro" id="IPR019845">
    <property type="entry name" value="Squalene/phytoene_synthase_CS"/>
</dbReference>
<dbReference type="Proteomes" id="UP000255082">
    <property type="component" value="Unassembled WGS sequence"/>
</dbReference>
<dbReference type="PANTHER" id="PTHR31480">
    <property type="entry name" value="BIFUNCTIONAL LYCOPENE CYCLASE/PHYTOENE SYNTHASE"/>
    <property type="match status" value="1"/>
</dbReference>
<keyword evidence="2 3" id="KW-0808">Transferase</keyword>
<dbReference type="GO" id="GO:0016117">
    <property type="term" value="P:carotenoid biosynthetic process"/>
    <property type="evidence" value="ECO:0007669"/>
    <property type="project" value="UniProtKB-ARBA"/>
</dbReference>
<name>A0A378WPF8_9NOCA</name>
<dbReference type="SUPFAM" id="SSF48576">
    <property type="entry name" value="Terpenoid synthases"/>
    <property type="match status" value="1"/>
</dbReference>
<protein>
    <submittedName>
        <fullName evidence="3">Dehydrosqualene synthase</fullName>
        <ecNumber evidence="3">2.5.1.96</ecNumber>
    </submittedName>
</protein>
<evidence type="ECO:0000256" key="2">
    <source>
        <dbReference type="ARBA" id="ARBA00022679"/>
    </source>
</evidence>
<dbReference type="OrthoDB" id="9807580at2"/>
<dbReference type="Gene3D" id="1.10.600.10">
    <property type="entry name" value="Farnesyl Diphosphate Synthase"/>
    <property type="match status" value="1"/>
</dbReference>
<dbReference type="EC" id="2.5.1.96" evidence="3"/>
<dbReference type="PROSITE" id="PS01045">
    <property type="entry name" value="SQUALEN_PHYTOEN_SYN_2"/>
    <property type="match status" value="1"/>
</dbReference>
<dbReference type="CDD" id="cd00683">
    <property type="entry name" value="Trans_IPPS_HH"/>
    <property type="match status" value="1"/>
</dbReference>
<dbReference type="RefSeq" id="WP_062963114.1">
    <property type="nucleotide sequence ID" value="NZ_JAJFOE010000001.1"/>
</dbReference>
<dbReference type="GO" id="GO:0004311">
    <property type="term" value="F:geranylgeranyl diphosphate synthase activity"/>
    <property type="evidence" value="ECO:0007669"/>
    <property type="project" value="InterPro"/>
</dbReference>
<dbReference type="InterPro" id="IPR033904">
    <property type="entry name" value="Trans_IPPS_HH"/>
</dbReference>
<dbReference type="SFLD" id="SFLDS00005">
    <property type="entry name" value="Isoprenoid_Synthase_Type_I"/>
    <property type="match status" value="1"/>
</dbReference>
<dbReference type="AlphaFoldDB" id="A0A378WPF8"/>
<comment type="pathway">
    <text evidence="1">Carotenoid biosynthesis; phytoene biosynthesis.</text>
</comment>
<reference evidence="3 4" key="1">
    <citation type="submission" date="2018-06" db="EMBL/GenBank/DDBJ databases">
        <authorList>
            <consortium name="Pathogen Informatics"/>
            <person name="Doyle S."/>
        </authorList>
    </citation>
    <scope>NUCLEOTIDE SEQUENCE [LARGE SCALE GENOMIC DNA]</scope>
    <source>
        <strain evidence="3 4">NCTC13184</strain>
    </source>
</reference>
<sequence length="329" mass="36760">MSPIAFLDNGRTDTRLQRSYRACRTLNARHGTTFFLATRLLSPDQRPAIHALYGFARRADDILDDIDPSRPVTERAARLDALATQFTTEDADADAVLPAVLHTAHSYRIAPALFDSFLESMRMDLTVTDYPDRRALDRYVYGSAEVIGLQVLPVLGTVCPADEAAPYAAALGKAFQLTNFLRDVDEDLVRDRVYLPADELAAHGVDRGLLLWCQAHRRTDPRVRRALVAQHAYTRDVYTYARAGIALLAPRSRPCVTTALTLYSEILDRIESLDFDIFVHRARVGIPRRAAVGSRGLARALWSRRAYPNAGKPVAARKPAEPQPLRQLR</sequence>
<gene>
    <name evidence="3" type="primary">crtM_1</name>
    <name evidence="3" type="ORF">NCTC13184_02151</name>
</gene>
<dbReference type="InterPro" id="IPR044843">
    <property type="entry name" value="Trans_IPPS_bact-type"/>
</dbReference>
<dbReference type="GO" id="GO:0051996">
    <property type="term" value="F:squalene synthase [NAD(P)H] activity"/>
    <property type="evidence" value="ECO:0007669"/>
    <property type="project" value="InterPro"/>
</dbReference>
<dbReference type="InterPro" id="IPR002060">
    <property type="entry name" value="Squ/phyt_synthse"/>
</dbReference>
<dbReference type="InterPro" id="IPR008949">
    <property type="entry name" value="Isoprenoid_synthase_dom_sf"/>
</dbReference>
<dbReference type="SFLD" id="SFLDG01018">
    <property type="entry name" value="Squalene/Phytoene_Synthase_Lik"/>
    <property type="match status" value="1"/>
</dbReference>
<evidence type="ECO:0000256" key="1">
    <source>
        <dbReference type="ARBA" id="ARBA00004684"/>
    </source>
</evidence>
<organism evidence="3 4">
    <name type="scientific">Nocardia africana</name>
    <dbReference type="NCBI Taxonomy" id="134964"/>
    <lineage>
        <taxon>Bacteria</taxon>
        <taxon>Bacillati</taxon>
        <taxon>Actinomycetota</taxon>
        <taxon>Actinomycetes</taxon>
        <taxon>Mycobacteriales</taxon>
        <taxon>Nocardiaceae</taxon>
        <taxon>Nocardia</taxon>
    </lineage>
</organism>
<dbReference type="SFLD" id="SFLDG01212">
    <property type="entry name" value="Phytoene_synthase_like"/>
    <property type="match status" value="1"/>
</dbReference>
<dbReference type="Pfam" id="PF00494">
    <property type="entry name" value="SQS_PSY"/>
    <property type="match status" value="1"/>
</dbReference>
<accession>A0A378WPF8</accession>
<dbReference type="UniPathway" id="UPA00799"/>
<dbReference type="EMBL" id="UGRU01000001">
    <property type="protein sequence ID" value="SUA42792.1"/>
    <property type="molecule type" value="Genomic_DNA"/>
</dbReference>
<evidence type="ECO:0000313" key="4">
    <source>
        <dbReference type="Proteomes" id="UP000255082"/>
    </source>
</evidence>
<evidence type="ECO:0000313" key="3">
    <source>
        <dbReference type="EMBL" id="SUA42792.1"/>
    </source>
</evidence>
<proteinExistence type="predicted"/>